<reference evidence="11" key="1">
    <citation type="submission" date="2023-07" db="EMBL/GenBank/DDBJ databases">
        <authorList>
            <consortium name="AG Swart"/>
            <person name="Singh M."/>
            <person name="Singh A."/>
            <person name="Seah K."/>
            <person name="Emmerich C."/>
        </authorList>
    </citation>
    <scope>NUCLEOTIDE SEQUENCE</scope>
    <source>
        <strain evidence="11">DP1</strain>
    </source>
</reference>
<keyword evidence="4 9" id="KW-0812">Transmembrane</keyword>
<keyword evidence="5" id="KW-0378">Hydrolase</keyword>
<evidence type="ECO:0000256" key="1">
    <source>
        <dbReference type="ARBA" id="ARBA00004141"/>
    </source>
</evidence>
<dbReference type="InterPro" id="IPR035952">
    <property type="entry name" value="Rhomboid-like_sf"/>
</dbReference>
<dbReference type="Gene3D" id="1.20.1540.10">
    <property type="entry name" value="Rhomboid-like"/>
    <property type="match status" value="1"/>
</dbReference>
<keyword evidence="12" id="KW-1185">Reference proteome</keyword>
<dbReference type="Proteomes" id="UP001295684">
    <property type="component" value="Unassembled WGS sequence"/>
</dbReference>
<dbReference type="Pfam" id="PF01694">
    <property type="entry name" value="Rhomboid"/>
    <property type="match status" value="1"/>
</dbReference>
<feature type="transmembrane region" description="Helical" evidence="9">
    <location>
        <begin position="108"/>
        <end position="131"/>
    </location>
</feature>
<dbReference type="PANTHER" id="PTHR43066">
    <property type="entry name" value="RHOMBOID-RELATED PROTEIN"/>
    <property type="match status" value="1"/>
</dbReference>
<evidence type="ECO:0000256" key="8">
    <source>
        <dbReference type="SAM" id="MobiDB-lite"/>
    </source>
</evidence>
<feature type="compositionally biased region" description="Polar residues" evidence="8">
    <location>
        <begin position="269"/>
        <end position="291"/>
    </location>
</feature>
<feature type="domain" description="Peptidase S54 rhomboid" evidence="10">
    <location>
        <begin position="67"/>
        <end position="213"/>
    </location>
</feature>
<dbReference type="GO" id="GO:0004252">
    <property type="term" value="F:serine-type endopeptidase activity"/>
    <property type="evidence" value="ECO:0007669"/>
    <property type="project" value="InterPro"/>
</dbReference>
<accession>A0AAD1XM61</accession>
<evidence type="ECO:0000256" key="4">
    <source>
        <dbReference type="ARBA" id="ARBA00022692"/>
    </source>
</evidence>
<feature type="transmembrane region" description="Helical" evidence="9">
    <location>
        <begin position="138"/>
        <end position="155"/>
    </location>
</feature>
<dbReference type="GO" id="GO:0006508">
    <property type="term" value="P:proteolysis"/>
    <property type="evidence" value="ECO:0007669"/>
    <property type="project" value="UniProtKB-KW"/>
</dbReference>
<evidence type="ECO:0000313" key="12">
    <source>
        <dbReference type="Proteomes" id="UP001295684"/>
    </source>
</evidence>
<organism evidence="11 12">
    <name type="scientific">Euplotes crassus</name>
    <dbReference type="NCBI Taxonomy" id="5936"/>
    <lineage>
        <taxon>Eukaryota</taxon>
        <taxon>Sar</taxon>
        <taxon>Alveolata</taxon>
        <taxon>Ciliophora</taxon>
        <taxon>Intramacronucleata</taxon>
        <taxon>Spirotrichea</taxon>
        <taxon>Hypotrichia</taxon>
        <taxon>Euplotida</taxon>
        <taxon>Euplotidae</taxon>
        <taxon>Moneuplotes</taxon>
    </lineage>
</organism>
<evidence type="ECO:0000256" key="6">
    <source>
        <dbReference type="ARBA" id="ARBA00022989"/>
    </source>
</evidence>
<dbReference type="EMBL" id="CAMPGE010016682">
    <property type="protein sequence ID" value="CAI2375222.1"/>
    <property type="molecule type" value="Genomic_DNA"/>
</dbReference>
<gene>
    <name evidence="11" type="ORF">ECRASSUSDP1_LOCUS16582</name>
</gene>
<comment type="similarity">
    <text evidence="2">Belongs to the peptidase S54 family.</text>
</comment>
<evidence type="ECO:0000256" key="5">
    <source>
        <dbReference type="ARBA" id="ARBA00022801"/>
    </source>
</evidence>
<feature type="transmembrane region" description="Helical" evidence="9">
    <location>
        <begin position="181"/>
        <end position="209"/>
    </location>
</feature>
<evidence type="ECO:0000256" key="3">
    <source>
        <dbReference type="ARBA" id="ARBA00022670"/>
    </source>
</evidence>
<proteinExistence type="inferred from homology"/>
<keyword evidence="6 9" id="KW-1133">Transmembrane helix</keyword>
<keyword evidence="3" id="KW-0645">Protease</keyword>
<name>A0AAD1XM61_EUPCR</name>
<keyword evidence="7 9" id="KW-0472">Membrane</keyword>
<evidence type="ECO:0000313" key="11">
    <source>
        <dbReference type="EMBL" id="CAI2375222.1"/>
    </source>
</evidence>
<evidence type="ECO:0000256" key="2">
    <source>
        <dbReference type="ARBA" id="ARBA00009045"/>
    </source>
</evidence>
<dbReference type="InterPro" id="IPR022764">
    <property type="entry name" value="Peptidase_S54_rhomboid_dom"/>
</dbReference>
<protein>
    <recommendedName>
        <fullName evidence="10">Peptidase S54 rhomboid domain-containing protein</fullName>
    </recommendedName>
</protein>
<feature type="region of interest" description="Disordered" evidence="8">
    <location>
        <begin position="263"/>
        <end position="310"/>
    </location>
</feature>
<dbReference type="PANTHER" id="PTHR43066:SF1">
    <property type="entry name" value="RHOMBOID PROTEIN 2"/>
    <property type="match status" value="1"/>
</dbReference>
<evidence type="ECO:0000259" key="10">
    <source>
        <dbReference type="Pfam" id="PF01694"/>
    </source>
</evidence>
<comment type="subcellular location">
    <subcellularLocation>
        <location evidence="1">Membrane</location>
        <topology evidence="1">Multi-pass membrane protein</topology>
    </subcellularLocation>
</comment>
<feature type="transmembrane region" description="Helical" evidence="9">
    <location>
        <begin position="72"/>
        <end position="93"/>
    </location>
</feature>
<dbReference type="SUPFAM" id="SSF144091">
    <property type="entry name" value="Rhomboid-like"/>
    <property type="match status" value="1"/>
</dbReference>
<evidence type="ECO:0000256" key="9">
    <source>
        <dbReference type="SAM" id="Phobius"/>
    </source>
</evidence>
<comment type="caution">
    <text evidence="11">The sequence shown here is derived from an EMBL/GenBank/DDBJ whole genome shotgun (WGS) entry which is preliminary data.</text>
</comment>
<dbReference type="GO" id="GO:0016020">
    <property type="term" value="C:membrane"/>
    <property type="evidence" value="ECO:0007669"/>
    <property type="project" value="UniProtKB-SubCell"/>
</dbReference>
<sequence>MFNLANNIGQNPNPDKGCMDYVKEYWASVPFYNRLLLVVLPTIYGLCWLYPLQKYSMNMISLTVYRKEFWRIFIAPYVHFRLLTLFFVLISYIPTGCIREKAIGTVKIILNFMIMNMIIQILFLGISYVILNFIKPNVFFISVGIWPVIIAEIVIDYNRMPDHERRFCCCPFALKSKYHPWIYVILFSIMNPVGAPAMISGFIVGYLYVFKILTCLDISNETARCLENSFLFSFFASNFDCFVKLQNAEEAYIYGEDGRGRGNGMPNYIRQQNDNGRGSDVQTPSGNTQSNTHKRGFPGQGVRLGGEEVV</sequence>
<dbReference type="AlphaFoldDB" id="A0AAD1XM61"/>
<evidence type="ECO:0000256" key="7">
    <source>
        <dbReference type="ARBA" id="ARBA00023136"/>
    </source>
</evidence>
<feature type="transmembrane region" description="Helical" evidence="9">
    <location>
        <begin position="31"/>
        <end position="51"/>
    </location>
</feature>